<gene>
    <name evidence="2" type="ORF">HPLM_LOCUS7195</name>
</gene>
<dbReference type="WBParaSite" id="HPLM_0000720301-mRNA-1">
    <property type="protein sequence ID" value="HPLM_0000720301-mRNA-1"/>
    <property type="gene ID" value="HPLM_0000720301"/>
</dbReference>
<reference evidence="4" key="1">
    <citation type="submission" date="2017-02" db="UniProtKB">
        <authorList>
            <consortium name="WormBaseParasite"/>
        </authorList>
    </citation>
    <scope>IDENTIFICATION</scope>
</reference>
<proteinExistence type="predicted"/>
<evidence type="ECO:0000313" key="2">
    <source>
        <dbReference type="EMBL" id="VDO31215.1"/>
    </source>
</evidence>
<protein>
    <submittedName>
        <fullName evidence="4">Transposase</fullName>
    </submittedName>
</protein>
<keyword evidence="3" id="KW-1185">Reference proteome</keyword>
<evidence type="ECO:0000256" key="1">
    <source>
        <dbReference type="SAM" id="MobiDB-lite"/>
    </source>
</evidence>
<feature type="region of interest" description="Disordered" evidence="1">
    <location>
        <begin position="27"/>
        <end position="54"/>
    </location>
</feature>
<dbReference type="AlphaFoldDB" id="A0A0N4WA25"/>
<dbReference type="Proteomes" id="UP000268014">
    <property type="component" value="Unassembled WGS sequence"/>
</dbReference>
<evidence type="ECO:0000313" key="3">
    <source>
        <dbReference type="Proteomes" id="UP000268014"/>
    </source>
</evidence>
<reference evidence="2 3" key="2">
    <citation type="submission" date="2018-11" db="EMBL/GenBank/DDBJ databases">
        <authorList>
            <consortium name="Pathogen Informatics"/>
        </authorList>
    </citation>
    <scope>NUCLEOTIDE SEQUENCE [LARGE SCALE GENOMIC DNA]</scope>
    <source>
        <strain evidence="2 3">MHpl1</strain>
    </source>
</reference>
<name>A0A0N4WA25_HAEPC</name>
<organism evidence="4">
    <name type="scientific">Haemonchus placei</name>
    <name type="common">Barber's pole worm</name>
    <dbReference type="NCBI Taxonomy" id="6290"/>
    <lineage>
        <taxon>Eukaryota</taxon>
        <taxon>Metazoa</taxon>
        <taxon>Ecdysozoa</taxon>
        <taxon>Nematoda</taxon>
        <taxon>Chromadorea</taxon>
        <taxon>Rhabditida</taxon>
        <taxon>Rhabditina</taxon>
        <taxon>Rhabditomorpha</taxon>
        <taxon>Strongyloidea</taxon>
        <taxon>Trichostrongylidae</taxon>
        <taxon>Haemonchus</taxon>
    </lineage>
</organism>
<dbReference type="EMBL" id="UZAF01016618">
    <property type="protein sequence ID" value="VDO31215.1"/>
    <property type="molecule type" value="Genomic_DNA"/>
</dbReference>
<sequence>MDNLHKGRKIGKTTGDEYILRLISETTDTNAEAHPQSAPYDQASLRTGTGKAQRGLTLDTRITTRMAATTRVLRIAPGSAFSER</sequence>
<evidence type="ECO:0000313" key="4">
    <source>
        <dbReference type="WBParaSite" id="HPLM_0000720301-mRNA-1"/>
    </source>
</evidence>
<accession>A0A0N4WA25</accession>